<dbReference type="GO" id="GO:0016814">
    <property type="term" value="F:hydrolase activity, acting on carbon-nitrogen (but not peptide) bonds, in cyclic amidines"/>
    <property type="evidence" value="ECO:0007669"/>
    <property type="project" value="TreeGrafter"/>
</dbReference>
<dbReference type="Gene3D" id="2.30.40.10">
    <property type="entry name" value="Urease, subunit C, domain 1"/>
    <property type="match status" value="1"/>
</dbReference>
<dbReference type="Pfam" id="PF07969">
    <property type="entry name" value="Amidohydro_3"/>
    <property type="match status" value="1"/>
</dbReference>
<keyword evidence="2" id="KW-0378">Hydrolase</keyword>
<sequence length="391" mass="40590">MTMIGRLTNARLSDGRLVDIRIADGRIAGIGPVSPADGDAPSLNLKGQLVLPGFVDGHVHLDKTLLGLPLQPHQPGASVAERIAAEKAILSALPVSVESRARAMVAQLSRHGTTTLRSHVDIDTDWGLSNLHAILRVREAVRDVMDIQIVAFPQNGIIRDPGTAALLDAAVAEGADLIGGLDPAGIDGDINGHLDVVFGIAERRGVGIDIHLHDGGALGCFELRDIAARTIAAGLQGRVAVAHAFALGSNDETDVAVTAEALARAEVAIMTNEPGPVPMPPVMRLLAAGVTVFAGCDNIRDAWSPYGNGDLLERAMLIGYRQGMMTDAALQEAFALATTAPAKVLGLGANYGLAVGAWADLVAMQAGSVAEALLTRPPGRVVIKRGRVVSA</sequence>
<dbReference type="Proteomes" id="UP000708298">
    <property type="component" value="Unassembled WGS sequence"/>
</dbReference>
<accession>A0A963YWD6</accession>
<evidence type="ECO:0000313" key="4">
    <source>
        <dbReference type="EMBL" id="MCB8877520.1"/>
    </source>
</evidence>
<protein>
    <submittedName>
        <fullName evidence="4">Amidohydrolase family protein</fullName>
    </submittedName>
</protein>
<reference evidence="4" key="2">
    <citation type="submission" date="2021-01" db="EMBL/GenBank/DDBJ databases">
        <authorList>
            <person name="Mieszkin S."/>
            <person name="Pouder E."/>
            <person name="Alain K."/>
        </authorList>
    </citation>
    <scope>NUCLEOTIDE SEQUENCE</scope>
    <source>
        <strain evidence="4">HW T2.11</strain>
    </source>
</reference>
<dbReference type="FunFam" id="3.20.20.140:FF:000019">
    <property type="entry name" value="Cytosine deaminase"/>
    <property type="match status" value="1"/>
</dbReference>
<dbReference type="PANTHER" id="PTHR32027:SF9">
    <property type="entry name" value="BLL3847 PROTEIN"/>
    <property type="match status" value="1"/>
</dbReference>
<dbReference type="AlphaFoldDB" id="A0A963YWD6"/>
<reference evidence="4" key="1">
    <citation type="journal article" date="2021" name="Microorganisms">
        <title>Acidisoma silvae sp. nov. and Acidisomacellulosilytica sp. nov., Two Acidophilic Bacteria Isolated from Decaying Wood, Hydrolyzing Cellulose and Producing Poly-3-hydroxybutyrate.</title>
        <authorList>
            <person name="Mieszkin S."/>
            <person name="Pouder E."/>
            <person name="Uroz S."/>
            <person name="Simon-Colin C."/>
            <person name="Alain K."/>
        </authorList>
    </citation>
    <scope>NUCLEOTIDE SEQUENCE</scope>
    <source>
        <strain evidence="4">HW T2.11</strain>
    </source>
</reference>
<dbReference type="SUPFAM" id="SSF51556">
    <property type="entry name" value="Metallo-dependent hydrolases"/>
    <property type="match status" value="1"/>
</dbReference>
<name>A0A963YWD6_9PROT</name>
<feature type="domain" description="Amidohydrolase 3" evidence="3">
    <location>
        <begin position="44"/>
        <end position="389"/>
    </location>
</feature>
<dbReference type="InterPro" id="IPR052349">
    <property type="entry name" value="Metallo-hydrolase_Enzymes"/>
</dbReference>
<dbReference type="RefSeq" id="WP_227323168.1">
    <property type="nucleotide sequence ID" value="NZ_JAESVB010000014.1"/>
</dbReference>
<evidence type="ECO:0000256" key="2">
    <source>
        <dbReference type="ARBA" id="ARBA00022801"/>
    </source>
</evidence>
<keyword evidence="1" id="KW-0479">Metal-binding</keyword>
<keyword evidence="5" id="KW-1185">Reference proteome</keyword>
<dbReference type="PANTHER" id="PTHR32027">
    <property type="entry name" value="CYTOSINE DEAMINASE"/>
    <property type="match status" value="1"/>
</dbReference>
<evidence type="ECO:0000313" key="5">
    <source>
        <dbReference type="Proteomes" id="UP000708298"/>
    </source>
</evidence>
<dbReference type="InterPro" id="IPR013108">
    <property type="entry name" value="Amidohydro_3"/>
</dbReference>
<evidence type="ECO:0000256" key="1">
    <source>
        <dbReference type="ARBA" id="ARBA00022723"/>
    </source>
</evidence>
<dbReference type="InterPro" id="IPR032466">
    <property type="entry name" value="Metal_Hydrolase"/>
</dbReference>
<dbReference type="GO" id="GO:0019239">
    <property type="term" value="F:deaminase activity"/>
    <property type="evidence" value="ECO:0007669"/>
    <property type="project" value="UniProtKB-ARBA"/>
</dbReference>
<dbReference type="SUPFAM" id="SSF51338">
    <property type="entry name" value="Composite domain of metallo-dependent hydrolases"/>
    <property type="match status" value="1"/>
</dbReference>
<dbReference type="InterPro" id="IPR011059">
    <property type="entry name" value="Metal-dep_hydrolase_composite"/>
</dbReference>
<proteinExistence type="predicted"/>
<evidence type="ECO:0000259" key="3">
    <source>
        <dbReference type="Pfam" id="PF07969"/>
    </source>
</evidence>
<comment type="caution">
    <text evidence="4">The sequence shown here is derived from an EMBL/GenBank/DDBJ whole genome shotgun (WGS) entry which is preliminary data.</text>
</comment>
<dbReference type="GO" id="GO:0046872">
    <property type="term" value="F:metal ion binding"/>
    <property type="evidence" value="ECO:0007669"/>
    <property type="project" value="UniProtKB-KW"/>
</dbReference>
<organism evidence="4 5">
    <name type="scientific">Acidisoma silvae</name>
    <dbReference type="NCBI Taxonomy" id="2802396"/>
    <lineage>
        <taxon>Bacteria</taxon>
        <taxon>Pseudomonadati</taxon>
        <taxon>Pseudomonadota</taxon>
        <taxon>Alphaproteobacteria</taxon>
        <taxon>Acetobacterales</taxon>
        <taxon>Acidocellaceae</taxon>
        <taxon>Acidisoma</taxon>
    </lineage>
</organism>
<dbReference type="CDD" id="cd01293">
    <property type="entry name" value="Bact_CD"/>
    <property type="match status" value="1"/>
</dbReference>
<gene>
    <name evidence="4" type="ORF">ASILVAE211_20160</name>
</gene>
<dbReference type="Gene3D" id="3.20.20.140">
    <property type="entry name" value="Metal-dependent hydrolases"/>
    <property type="match status" value="1"/>
</dbReference>
<dbReference type="NCBIfam" id="NF004636">
    <property type="entry name" value="PRK05985.1"/>
    <property type="match status" value="1"/>
</dbReference>
<dbReference type="EMBL" id="JAESVB010000014">
    <property type="protein sequence ID" value="MCB8877520.1"/>
    <property type="molecule type" value="Genomic_DNA"/>
</dbReference>